<dbReference type="PANTHER" id="PTHR45138:SF9">
    <property type="entry name" value="DIGUANYLATE CYCLASE DGCM-RELATED"/>
    <property type="match status" value="1"/>
</dbReference>
<dbReference type="Pfam" id="PF00990">
    <property type="entry name" value="GGDEF"/>
    <property type="match status" value="1"/>
</dbReference>
<reference evidence="4 5" key="1">
    <citation type="submission" date="2022-11" db="EMBL/GenBank/DDBJ databases">
        <title>Study of microbial diversity in lake waters.</title>
        <authorList>
            <person name="Zhang J."/>
        </authorList>
    </citation>
    <scope>NUCLEOTIDE SEQUENCE [LARGE SCALE GENOMIC DNA]</scope>
    <source>
        <strain evidence="4 5">DT12</strain>
    </source>
</reference>
<dbReference type="InterPro" id="IPR029787">
    <property type="entry name" value="Nucleotide_cyclase"/>
</dbReference>
<dbReference type="Proteomes" id="UP001208017">
    <property type="component" value="Unassembled WGS sequence"/>
</dbReference>
<sequence length="375" mass="42825">MSFLFRFLTHYEASLITVRFFLATLLPLFAWQPDTRAFDPYVMSAFWYYLSTSLVLIALFQRSEWRWKVWNLFMMLDVAVISALLWLQSGVASDLYFYYFLSMTMSAYLFKFGRSVLTVLSIDALYGAILFLAPGAAELRDVVLRLSVFTLTSLAFPLLSLMENLRQNESSRLLQEKEQLISEMEQINRQVAEYAFDLHTLAVTDQLTGLHNHTYLHSRIIIEVEKSKQTGKDLSLMLLDIDNFKRVNDTYGHLIGDEVLMAISKRLSDLLRGTYHVPCRAGGEELAILMPDTDLDEAYELADYLRREIAKVAVPLQNQDHLRVSVSVGVASFPSQCGNHQQLIDCADQAMYIAKSTGKNRTCRYNAALTEDHCG</sequence>
<feature type="coiled-coil region" evidence="1">
    <location>
        <begin position="170"/>
        <end position="197"/>
    </location>
</feature>
<dbReference type="NCBIfam" id="TIGR00254">
    <property type="entry name" value="GGDEF"/>
    <property type="match status" value="1"/>
</dbReference>
<keyword evidence="1" id="KW-0175">Coiled coil</keyword>
<dbReference type="InterPro" id="IPR050469">
    <property type="entry name" value="Diguanylate_Cyclase"/>
</dbReference>
<dbReference type="Gene3D" id="3.30.70.270">
    <property type="match status" value="1"/>
</dbReference>
<dbReference type="SMART" id="SM00267">
    <property type="entry name" value="GGDEF"/>
    <property type="match status" value="1"/>
</dbReference>
<protein>
    <submittedName>
        <fullName evidence="4">GGDEF domain-containing protein</fullName>
    </submittedName>
</protein>
<proteinExistence type="predicted"/>
<evidence type="ECO:0000313" key="4">
    <source>
        <dbReference type="EMBL" id="MCX7572046.1"/>
    </source>
</evidence>
<dbReference type="CDD" id="cd01949">
    <property type="entry name" value="GGDEF"/>
    <property type="match status" value="1"/>
</dbReference>
<evidence type="ECO:0000256" key="2">
    <source>
        <dbReference type="SAM" id="Phobius"/>
    </source>
</evidence>
<gene>
    <name evidence="4" type="ORF">OS242_19090</name>
</gene>
<dbReference type="InterPro" id="IPR000160">
    <property type="entry name" value="GGDEF_dom"/>
</dbReference>
<accession>A0ABT3X8S2</accession>
<dbReference type="InterPro" id="IPR043128">
    <property type="entry name" value="Rev_trsase/Diguanyl_cyclase"/>
</dbReference>
<keyword evidence="5" id="KW-1185">Reference proteome</keyword>
<keyword evidence="2" id="KW-0812">Transmembrane</keyword>
<dbReference type="SUPFAM" id="SSF55073">
    <property type="entry name" value="Nucleotide cyclase"/>
    <property type="match status" value="1"/>
</dbReference>
<name>A0ABT3X8S2_9BACL</name>
<feature type="transmembrane region" description="Helical" evidence="2">
    <location>
        <begin position="72"/>
        <end position="89"/>
    </location>
</feature>
<organism evidence="4 5">
    <name type="scientific">Tumebacillus lacus</name>
    <dbReference type="NCBI Taxonomy" id="2995335"/>
    <lineage>
        <taxon>Bacteria</taxon>
        <taxon>Bacillati</taxon>
        <taxon>Bacillota</taxon>
        <taxon>Bacilli</taxon>
        <taxon>Bacillales</taxon>
        <taxon>Alicyclobacillaceae</taxon>
        <taxon>Tumebacillus</taxon>
    </lineage>
</organism>
<evidence type="ECO:0000256" key="1">
    <source>
        <dbReference type="SAM" id="Coils"/>
    </source>
</evidence>
<keyword evidence="2" id="KW-1133">Transmembrane helix</keyword>
<dbReference type="EMBL" id="JAPMLT010000015">
    <property type="protein sequence ID" value="MCX7572046.1"/>
    <property type="molecule type" value="Genomic_DNA"/>
</dbReference>
<dbReference type="PROSITE" id="PS50887">
    <property type="entry name" value="GGDEF"/>
    <property type="match status" value="1"/>
</dbReference>
<feature type="transmembrane region" description="Helical" evidence="2">
    <location>
        <begin position="142"/>
        <end position="162"/>
    </location>
</feature>
<dbReference type="RefSeq" id="WP_267153297.1">
    <property type="nucleotide sequence ID" value="NZ_JAPMLT010000015.1"/>
</dbReference>
<dbReference type="PANTHER" id="PTHR45138">
    <property type="entry name" value="REGULATORY COMPONENTS OF SENSORY TRANSDUCTION SYSTEM"/>
    <property type="match status" value="1"/>
</dbReference>
<feature type="transmembrane region" description="Helical" evidence="2">
    <location>
        <begin position="40"/>
        <end position="60"/>
    </location>
</feature>
<evidence type="ECO:0000259" key="3">
    <source>
        <dbReference type="PROSITE" id="PS50887"/>
    </source>
</evidence>
<feature type="transmembrane region" description="Helical" evidence="2">
    <location>
        <begin position="117"/>
        <end position="136"/>
    </location>
</feature>
<comment type="caution">
    <text evidence="4">The sequence shown here is derived from an EMBL/GenBank/DDBJ whole genome shotgun (WGS) entry which is preliminary data.</text>
</comment>
<evidence type="ECO:0000313" key="5">
    <source>
        <dbReference type="Proteomes" id="UP001208017"/>
    </source>
</evidence>
<keyword evidence="2" id="KW-0472">Membrane</keyword>
<feature type="domain" description="GGDEF" evidence="3">
    <location>
        <begin position="232"/>
        <end position="367"/>
    </location>
</feature>